<proteinExistence type="predicted"/>
<dbReference type="SUPFAM" id="SSF56672">
    <property type="entry name" value="DNA/RNA polymerases"/>
    <property type="match status" value="1"/>
</dbReference>
<dbReference type="PANTHER" id="PTHR33050">
    <property type="entry name" value="REVERSE TRANSCRIPTASE DOMAIN-CONTAINING PROTEIN"/>
    <property type="match status" value="1"/>
</dbReference>
<dbReference type="InterPro" id="IPR043502">
    <property type="entry name" value="DNA/RNA_pol_sf"/>
</dbReference>
<dbReference type="PANTHER" id="PTHR33050:SF7">
    <property type="entry name" value="RIBONUCLEASE H"/>
    <property type="match status" value="1"/>
</dbReference>
<dbReference type="GO" id="GO:0003677">
    <property type="term" value="F:DNA binding"/>
    <property type="evidence" value="ECO:0007669"/>
    <property type="project" value="InterPro"/>
</dbReference>
<sequence>MADPKSSDPVEDTSSQVNLAILSSLERLNEGMAQLTDYMYQGREAEENEDGESLGTGESASVVNVEQDLDRIVKPNDGTEDSREGDDSVLSTYSSLLELDLETKAPKVNDEIADVVNKLCLHRVSTDQCKALNKRHLTQENIKVRLPKYENSIWTQLPARTRAGDAKLQTTQQMLLAAINCQLEVINSLVNSKASKELLTSALDGLTLSLAANYEMNQRRRDAIRPQFKAEFARGYRGGRGRGARTSTYTSQSGYQQPEVNKKLTKAPNNYWYVNNSKLLEVVNSQKPFVAGRTNQCLSEWVKLTTDPEILDIVKHCHIGFSQDPCLFSFHGQRNSISAQQAIVYKEVDKLLDLVVEAVFLFLQLGFHVHPEKSVLIPSQSLTFLGFNLNSVSMTVTLTQEKRDQLESLCTEAMNGEDLSIRFVAKVIGKVVSALPGMEFGRLHYRNLERDKIYALSANQGDYDALMQLSPAAKEELRWWCDNVGHGYRRIQHASYSHSFQVDASDSGWGIACTTDKSLQSHGFWSQEQRSFHINVRELYVVFICLTVFCKEMSDTHIRFEIDNTTAVSYVNGMGGCKSAACNEVAKKIWDWCIQRGLWLSAVHIPGTMNVKADALSRRHYSDHEWMLNNDMFSRLCKIFPGLTIDLFASILNHRLPRYVSWGPDSQAVSVDAFNISWKGEKFYAFPPFSLIPRCLEKVVCDQAEGVLVVPAWPTQMWYTRIVQMLISQPVVMVWTKETSLLIHLSGPRTHNMQGRLKLMACQVSGDTTKCRAFLNTLPTYLSTHGDLPLRNKEYIERTTELRQDNVLFISTIKPHNPVGAQTMSRWIKTILEWASIDVILFKPHSTRHAASTAAFQASIPLDDILKKAGWSSAKTFRRFYFRHVIDETVEC</sequence>
<dbReference type="CDD" id="cd09275">
    <property type="entry name" value="RNase_HI_RT_DIRS1"/>
    <property type="match status" value="1"/>
</dbReference>
<dbReference type="EMBL" id="JARQWQ010000052">
    <property type="protein sequence ID" value="KAK2556999.1"/>
    <property type="molecule type" value="Genomic_DNA"/>
</dbReference>
<dbReference type="SUPFAM" id="SSF56349">
    <property type="entry name" value="DNA breaking-rejoining enzymes"/>
    <property type="match status" value="1"/>
</dbReference>
<evidence type="ECO:0000313" key="4">
    <source>
        <dbReference type="EMBL" id="KAK2556999.1"/>
    </source>
</evidence>
<evidence type="ECO:0000256" key="2">
    <source>
        <dbReference type="SAM" id="MobiDB-lite"/>
    </source>
</evidence>
<keyword evidence="5" id="KW-1185">Reference proteome</keyword>
<organism evidence="4 5">
    <name type="scientific">Acropora cervicornis</name>
    <name type="common">Staghorn coral</name>
    <dbReference type="NCBI Taxonomy" id="6130"/>
    <lineage>
        <taxon>Eukaryota</taxon>
        <taxon>Metazoa</taxon>
        <taxon>Cnidaria</taxon>
        <taxon>Anthozoa</taxon>
        <taxon>Hexacorallia</taxon>
        <taxon>Scleractinia</taxon>
        <taxon>Astrocoeniina</taxon>
        <taxon>Acroporidae</taxon>
        <taxon>Acropora</taxon>
    </lineage>
</organism>
<name>A0AAD9V0Q1_ACRCE</name>
<dbReference type="Proteomes" id="UP001249851">
    <property type="component" value="Unassembled WGS sequence"/>
</dbReference>
<dbReference type="GO" id="GO:0006310">
    <property type="term" value="P:DNA recombination"/>
    <property type="evidence" value="ECO:0007669"/>
    <property type="project" value="UniProtKB-KW"/>
</dbReference>
<gene>
    <name evidence="4" type="ORF">P5673_020845</name>
</gene>
<accession>A0AAD9V0Q1</accession>
<reference evidence="4" key="1">
    <citation type="journal article" date="2023" name="G3 (Bethesda)">
        <title>Whole genome assembly and annotation of the endangered Caribbean coral Acropora cervicornis.</title>
        <authorList>
            <person name="Selwyn J.D."/>
            <person name="Vollmer S.V."/>
        </authorList>
    </citation>
    <scope>NUCLEOTIDE SEQUENCE</scope>
    <source>
        <strain evidence="4">K2</strain>
    </source>
</reference>
<feature type="domain" description="Tyr recombinase" evidence="3">
    <location>
        <begin position="793"/>
        <end position="881"/>
    </location>
</feature>
<dbReference type="InterPro" id="IPR011010">
    <property type="entry name" value="DNA_brk_join_enz"/>
</dbReference>
<reference evidence="4" key="2">
    <citation type="journal article" date="2023" name="Science">
        <title>Genomic signatures of disease resistance in endangered staghorn corals.</title>
        <authorList>
            <person name="Vollmer S.V."/>
            <person name="Selwyn J.D."/>
            <person name="Despard B.A."/>
            <person name="Roesel C.L."/>
        </authorList>
    </citation>
    <scope>NUCLEOTIDE SEQUENCE</scope>
    <source>
        <strain evidence="4">K2</strain>
    </source>
</reference>
<evidence type="ECO:0000259" key="3">
    <source>
        <dbReference type="Pfam" id="PF00589"/>
    </source>
</evidence>
<dbReference type="Gene3D" id="1.10.443.10">
    <property type="entry name" value="Intergrase catalytic core"/>
    <property type="match status" value="1"/>
</dbReference>
<protein>
    <recommendedName>
        <fullName evidence="3">Tyr recombinase domain-containing protein</fullName>
    </recommendedName>
</protein>
<dbReference type="InterPro" id="IPR013762">
    <property type="entry name" value="Integrase-like_cat_sf"/>
</dbReference>
<dbReference type="Pfam" id="PF00589">
    <property type="entry name" value="Phage_integrase"/>
    <property type="match status" value="1"/>
</dbReference>
<comment type="caution">
    <text evidence="4">The sequence shown here is derived from an EMBL/GenBank/DDBJ whole genome shotgun (WGS) entry which is preliminary data.</text>
</comment>
<evidence type="ECO:0000256" key="1">
    <source>
        <dbReference type="ARBA" id="ARBA00023172"/>
    </source>
</evidence>
<evidence type="ECO:0000313" key="5">
    <source>
        <dbReference type="Proteomes" id="UP001249851"/>
    </source>
</evidence>
<dbReference type="AlphaFoldDB" id="A0AAD9V0Q1"/>
<feature type="region of interest" description="Disordered" evidence="2">
    <location>
        <begin position="38"/>
        <end position="88"/>
    </location>
</feature>
<dbReference type="InterPro" id="IPR002104">
    <property type="entry name" value="Integrase_catalytic"/>
</dbReference>
<dbReference type="InterPro" id="IPR052055">
    <property type="entry name" value="Hepadnavirus_pol/RT"/>
</dbReference>
<dbReference type="GO" id="GO:0015074">
    <property type="term" value="P:DNA integration"/>
    <property type="evidence" value="ECO:0007669"/>
    <property type="project" value="InterPro"/>
</dbReference>
<keyword evidence="1" id="KW-0233">DNA recombination</keyword>